<dbReference type="Proteomes" id="UP000183047">
    <property type="component" value="Unassembled WGS sequence"/>
</dbReference>
<organism evidence="3 4">
    <name type="scientific">Butyrivibrio hungatei</name>
    <dbReference type="NCBI Taxonomy" id="185008"/>
    <lineage>
        <taxon>Bacteria</taxon>
        <taxon>Bacillati</taxon>
        <taxon>Bacillota</taxon>
        <taxon>Clostridia</taxon>
        <taxon>Lachnospirales</taxon>
        <taxon>Lachnospiraceae</taxon>
        <taxon>Butyrivibrio</taxon>
    </lineage>
</organism>
<feature type="compositionally biased region" description="Low complexity" evidence="1">
    <location>
        <begin position="46"/>
        <end position="59"/>
    </location>
</feature>
<evidence type="ECO:0000313" key="3">
    <source>
        <dbReference type="EMBL" id="SCY11136.1"/>
    </source>
</evidence>
<dbReference type="AlphaFoldDB" id="A0A1G5D938"/>
<dbReference type="OrthoDB" id="1817824at2"/>
<evidence type="ECO:0000256" key="1">
    <source>
        <dbReference type="SAM" id="MobiDB-lite"/>
    </source>
</evidence>
<reference evidence="4" key="1">
    <citation type="submission" date="2016-10" db="EMBL/GenBank/DDBJ databases">
        <authorList>
            <person name="Varghese N."/>
            <person name="Submissions S."/>
        </authorList>
    </citation>
    <scope>NUCLEOTIDE SEQUENCE [LARGE SCALE GENOMIC DNA]</scope>
    <source>
        <strain evidence="4">XBD2006</strain>
    </source>
</reference>
<evidence type="ECO:0008006" key="5">
    <source>
        <dbReference type="Google" id="ProtNLM"/>
    </source>
</evidence>
<name>A0A1G5D938_9FIRM</name>
<dbReference type="EMBL" id="FMUR01000008">
    <property type="protein sequence ID" value="SCY11136.1"/>
    <property type="molecule type" value="Genomic_DNA"/>
</dbReference>
<proteinExistence type="predicted"/>
<sequence length="396" mass="43999">MENKTLLSALIMSLSLCACASGGTADEQATNANKQASVESASDTGISVEEASSEASAEIAPSDTGYKKAYIELIEAEQQKIASVSPESEEYEECMESYLLYDVDKDNTPELLIRFGHSEASYNRKMYTYADGKAQLVEESPSGHTSFYSVPNENGILYYMGHMGCADCIKAVLKDGKTEYEELFAEDINEKLQAGEDADYKPVSEIVPGATYLEEYSYTTTYPIEMYEVIANYSSEGKKADSTSYTYPDNNPEFYDSLMQNNGTVNAVALDSFMNTPGEISFEKLTEKGHIYEYFEGGGEINGVTYSDLNSDGIYECVFYIGEHDDYSDTDKAFRVILAPQDGKVYAYLSFSPYEDTVTEDGYFITEPEGSISERIVQRVLFDKEKCFTFSVPGEK</sequence>
<keyword evidence="2" id="KW-0732">Signal</keyword>
<gene>
    <name evidence="3" type="ORF">SAMN02910451_01397</name>
</gene>
<feature type="compositionally biased region" description="Polar residues" evidence="1">
    <location>
        <begin position="34"/>
        <end position="45"/>
    </location>
</feature>
<feature type="chain" id="PRO_5038937966" description="Lipoprotein" evidence="2">
    <location>
        <begin position="21"/>
        <end position="396"/>
    </location>
</feature>
<evidence type="ECO:0000256" key="2">
    <source>
        <dbReference type="SAM" id="SignalP"/>
    </source>
</evidence>
<feature type="region of interest" description="Disordered" evidence="1">
    <location>
        <begin position="34"/>
        <end position="59"/>
    </location>
</feature>
<dbReference type="PROSITE" id="PS51257">
    <property type="entry name" value="PROKAR_LIPOPROTEIN"/>
    <property type="match status" value="1"/>
</dbReference>
<accession>A0A1G5D938</accession>
<dbReference type="RefSeq" id="WP_074462053.1">
    <property type="nucleotide sequence ID" value="NZ_FMUR01000008.1"/>
</dbReference>
<evidence type="ECO:0000313" key="4">
    <source>
        <dbReference type="Proteomes" id="UP000183047"/>
    </source>
</evidence>
<protein>
    <recommendedName>
        <fullName evidence="5">Lipoprotein</fullName>
    </recommendedName>
</protein>
<feature type="signal peptide" evidence="2">
    <location>
        <begin position="1"/>
        <end position="20"/>
    </location>
</feature>
<keyword evidence="4" id="KW-1185">Reference proteome</keyword>